<protein>
    <recommendedName>
        <fullName evidence="5">Signal transduction histidine kinase subgroup 3 dimerisation and phosphoacceptor domain-containing protein</fullName>
    </recommendedName>
</protein>
<dbReference type="GO" id="GO:0000155">
    <property type="term" value="F:phosphorelay sensor kinase activity"/>
    <property type="evidence" value="ECO:0007669"/>
    <property type="project" value="InterPro"/>
</dbReference>
<dbReference type="GO" id="GO:0046983">
    <property type="term" value="F:protein dimerization activity"/>
    <property type="evidence" value="ECO:0007669"/>
    <property type="project" value="InterPro"/>
</dbReference>
<dbReference type="GO" id="GO:0016020">
    <property type="term" value="C:membrane"/>
    <property type="evidence" value="ECO:0007669"/>
    <property type="project" value="InterPro"/>
</dbReference>
<dbReference type="RefSeq" id="WP_176006185.1">
    <property type="nucleotide sequence ID" value="NZ_JABWMI010000011.1"/>
</dbReference>
<evidence type="ECO:0000313" key="7">
    <source>
        <dbReference type="Proteomes" id="UP000535020"/>
    </source>
</evidence>
<keyword evidence="3" id="KW-0902">Two-component regulatory system</keyword>
<dbReference type="Proteomes" id="UP000535020">
    <property type="component" value="Unassembled WGS sequence"/>
</dbReference>
<evidence type="ECO:0000256" key="1">
    <source>
        <dbReference type="ARBA" id="ARBA00022679"/>
    </source>
</evidence>
<feature type="transmembrane region" description="Helical" evidence="4">
    <location>
        <begin position="410"/>
        <end position="431"/>
    </location>
</feature>
<keyword evidence="7" id="KW-1185">Reference proteome</keyword>
<dbReference type="Gene3D" id="3.30.565.10">
    <property type="entry name" value="Histidine kinase-like ATPase, C-terminal domain"/>
    <property type="match status" value="1"/>
</dbReference>
<sequence length="661" mass="76601">MKKIVLFLNILILASCDFSDDEKNHQIINNSFSIAETKKLSQSELTKLLNEITWRVNELSVDTIKKDYYYRLANLYWNNGNYSFYKKFVLKGIVESQSVNSEFGLARGYRKIGEYYCRPPFIERDSAYYFLKKSANIYFEKKDYASLANVDLMLGNNSFFSGDFTESEMYALKALDYFKNTSKNEKIASCYTLLGISNLESKNFSQAGKYLKEANELIRKKTNNNWDRAVALNNLGKCYLEQFQFDLAKDCFVKGLHELQGEKDPLPMALLMENLAIVESKINIQNPDIPNWFLKAIILKDSLKFEEVRSRINFSNYYLQKGDSTTAKLKAEEAAKISELKGLKDRKLAVEQLLKVERKAGQNRVHQFLSLAEELNHSELVLMRNILKINRDFDSSTRLKDKQLYLRQKIIFVLCLVLTIAIILGLIWFVLNRKRQIKWLQKERQMSKEIYHLMEQQYIDAAARNDEKKRIAGDLHDSIINSLTVIRLNLNLLGIKCKEETMKETFIYVNQIQEVEKQIRAISYDTYFSTNGLDYGIQQMLKEIISHKKVLGFKGTVNLNLSDKIPWVRLNMKEQFNLFAILREGLLNALKHSSASRLELKGYYKSDSLEFEINDNGVGFNTKSQGLGMENMFNRAKKLNAILQINSEINGGTIILLNLKL</sequence>
<evidence type="ECO:0000256" key="3">
    <source>
        <dbReference type="ARBA" id="ARBA00023012"/>
    </source>
</evidence>
<proteinExistence type="predicted"/>
<evidence type="ECO:0000313" key="6">
    <source>
        <dbReference type="EMBL" id="NYA71374.1"/>
    </source>
</evidence>
<dbReference type="PROSITE" id="PS51257">
    <property type="entry name" value="PROKAR_LIPOPROTEIN"/>
    <property type="match status" value="1"/>
</dbReference>
<dbReference type="Pfam" id="PF07730">
    <property type="entry name" value="HisKA_3"/>
    <property type="match status" value="1"/>
</dbReference>
<dbReference type="InterPro" id="IPR050482">
    <property type="entry name" value="Sensor_HK_TwoCompSys"/>
</dbReference>
<dbReference type="AlphaFoldDB" id="A0A7Y9C6F0"/>
<organism evidence="6 7">
    <name type="scientific">Flavobacterium agri</name>
    <dbReference type="NCBI Taxonomy" id="2743471"/>
    <lineage>
        <taxon>Bacteria</taxon>
        <taxon>Pseudomonadati</taxon>
        <taxon>Bacteroidota</taxon>
        <taxon>Flavobacteriia</taxon>
        <taxon>Flavobacteriales</taxon>
        <taxon>Flavobacteriaceae</taxon>
        <taxon>Flavobacterium</taxon>
    </lineage>
</organism>
<dbReference type="Gene3D" id="1.20.5.1930">
    <property type="match status" value="1"/>
</dbReference>
<keyword evidence="4" id="KW-0472">Membrane</keyword>
<gene>
    <name evidence="6" type="ORF">HZF10_10610</name>
</gene>
<keyword evidence="2" id="KW-0418">Kinase</keyword>
<dbReference type="CDD" id="cd16917">
    <property type="entry name" value="HATPase_UhpB-NarQ-NarX-like"/>
    <property type="match status" value="1"/>
</dbReference>
<dbReference type="InterPro" id="IPR011990">
    <property type="entry name" value="TPR-like_helical_dom_sf"/>
</dbReference>
<dbReference type="InterPro" id="IPR011712">
    <property type="entry name" value="Sig_transdc_His_kin_sub3_dim/P"/>
</dbReference>
<dbReference type="InterPro" id="IPR036890">
    <property type="entry name" value="HATPase_C_sf"/>
</dbReference>
<name>A0A7Y9C6F0_9FLAO</name>
<comment type="caution">
    <text evidence="6">The sequence shown here is derived from an EMBL/GenBank/DDBJ whole genome shotgun (WGS) entry which is preliminary data.</text>
</comment>
<accession>A0A7Y9C6F0</accession>
<dbReference type="PANTHER" id="PTHR24421">
    <property type="entry name" value="NITRATE/NITRITE SENSOR PROTEIN NARX-RELATED"/>
    <property type="match status" value="1"/>
</dbReference>
<keyword evidence="4" id="KW-1133">Transmembrane helix</keyword>
<reference evidence="6 7" key="1">
    <citation type="submission" date="2020-07" db="EMBL/GenBank/DDBJ databases">
        <authorList>
            <person name="Sun Q."/>
        </authorList>
    </citation>
    <scope>NUCLEOTIDE SEQUENCE [LARGE SCALE GENOMIC DNA]</scope>
    <source>
        <strain evidence="6 7">MAH-1</strain>
    </source>
</reference>
<evidence type="ECO:0000259" key="5">
    <source>
        <dbReference type="Pfam" id="PF07730"/>
    </source>
</evidence>
<dbReference type="Gene3D" id="1.25.40.10">
    <property type="entry name" value="Tetratricopeptide repeat domain"/>
    <property type="match status" value="1"/>
</dbReference>
<dbReference type="SUPFAM" id="SSF48452">
    <property type="entry name" value="TPR-like"/>
    <property type="match status" value="1"/>
</dbReference>
<keyword evidence="4" id="KW-0812">Transmembrane</keyword>
<evidence type="ECO:0000256" key="4">
    <source>
        <dbReference type="SAM" id="Phobius"/>
    </source>
</evidence>
<dbReference type="EMBL" id="JACBJI010000004">
    <property type="protein sequence ID" value="NYA71374.1"/>
    <property type="molecule type" value="Genomic_DNA"/>
</dbReference>
<keyword evidence="1" id="KW-0808">Transferase</keyword>
<dbReference type="SUPFAM" id="SSF55874">
    <property type="entry name" value="ATPase domain of HSP90 chaperone/DNA topoisomerase II/histidine kinase"/>
    <property type="match status" value="1"/>
</dbReference>
<evidence type="ECO:0000256" key="2">
    <source>
        <dbReference type="ARBA" id="ARBA00022777"/>
    </source>
</evidence>
<feature type="domain" description="Signal transduction histidine kinase subgroup 3 dimerisation and phosphoacceptor" evidence="5">
    <location>
        <begin position="467"/>
        <end position="505"/>
    </location>
</feature>